<dbReference type="Pfam" id="PF00144">
    <property type="entry name" value="Beta-lactamase"/>
    <property type="match status" value="1"/>
</dbReference>
<evidence type="ECO:0000256" key="2">
    <source>
        <dbReference type="SAM" id="MobiDB-lite"/>
    </source>
</evidence>
<dbReference type="PANTHER" id="PTHR46825:SF15">
    <property type="entry name" value="BETA-LACTAMASE-RELATED DOMAIN-CONTAINING PROTEIN"/>
    <property type="match status" value="1"/>
</dbReference>
<evidence type="ECO:0000256" key="1">
    <source>
        <dbReference type="ARBA" id="ARBA00038215"/>
    </source>
</evidence>
<feature type="domain" description="Beta-lactamase-related" evidence="3">
    <location>
        <begin position="14"/>
        <end position="366"/>
    </location>
</feature>
<accession>A0A9P4IM47</accession>
<evidence type="ECO:0000259" key="3">
    <source>
        <dbReference type="Pfam" id="PF00144"/>
    </source>
</evidence>
<sequence length="553" mass="62450">MEYEDFSDPALGEFVEETMKEFKTPGMAVLVTHGNRTWAKGYGYSDIADKVPVTPSTLFFAGSTTKSFTASMAAHLVEDEQFPEVSWKTPLAKLIRDDFVLDQGSPNGQWATNHITLEDALSMRTGMPRHDLTWINGDPSNRDLVRQMRHLPLHNELREKFEYCNLMYTAVSYATETTIGRPFKELLKQHIFHPLGMNETTYTLSDAMEIAEKHEEAKVARGYLWDSDVKEYEVVPFESIAPAKGSGGIISNVLDYKHWVKHLMKPSGLPMALREKSAMAIRTPKMLTDPDPRRPQTGPRAYCMGLYSQVYRGREILWHSGATAGYMALMLMVPPTPTELKEGEEDCGWAVVIMQNTYSLAQDVVAWYLLDKFLQTPENERHDMAQAARDTEARATESMATDKVLERLFGEKSIETGLNPTLPLQHYEGIYQHPAYHEFRISAATSESKEGSVSQTQQQEHNSEEKSKGAAPGLQLYLRSGGLQTAYCDVSATLHHVSGDWWWSHQRLGPSSWLTDHALKVQFVIDAKGGVQGMRYQAEVAMPEHLAFFKKIE</sequence>
<gene>
    <name evidence="4" type="ORF">NA57DRAFT_73239</name>
</gene>
<reference evidence="4" key="1">
    <citation type="journal article" date="2020" name="Stud. Mycol.">
        <title>101 Dothideomycetes genomes: a test case for predicting lifestyles and emergence of pathogens.</title>
        <authorList>
            <person name="Haridas S."/>
            <person name="Albert R."/>
            <person name="Binder M."/>
            <person name="Bloem J."/>
            <person name="Labutti K."/>
            <person name="Salamov A."/>
            <person name="Andreopoulos B."/>
            <person name="Baker S."/>
            <person name="Barry K."/>
            <person name="Bills G."/>
            <person name="Bluhm B."/>
            <person name="Cannon C."/>
            <person name="Castanera R."/>
            <person name="Culley D."/>
            <person name="Daum C."/>
            <person name="Ezra D."/>
            <person name="Gonzalez J."/>
            <person name="Henrissat B."/>
            <person name="Kuo A."/>
            <person name="Liang C."/>
            <person name="Lipzen A."/>
            <person name="Lutzoni F."/>
            <person name="Magnuson J."/>
            <person name="Mondo S."/>
            <person name="Nolan M."/>
            <person name="Ohm R."/>
            <person name="Pangilinan J."/>
            <person name="Park H.-J."/>
            <person name="Ramirez L."/>
            <person name="Alfaro M."/>
            <person name="Sun H."/>
            <person name="Tritt A."/>
            <person name="Yoshinaga Y."/>
            <person name="Zwiers L.-H."/>
            <person name="Turgeon B."/>
            <person name="Goodwin S."/>
            <person name="Spatafora J."/>
            <person name="Crous P."/>
            <person name="Grigoriev I."/>
        </authorList>
    </citation>
    <scope>NUCLEOTIDE SEQUENCE</scope>
    <source>
        <strain evidence="4">CBS 133067</strain>
    </source>
</reference>
<comment type="similarity">
    <text evidence="1">Belongs to the peptidase S12 family.</text>
</comment>
<feature type="compositionally biased region" description="Polar residues" evidence="2">
    <location>
        <begin position="447"/>
        <end position="460"/>
    </location>
</feature>
<dbReference type="SUPFAM" id="SSF56601">
    <property type="entry name" value="beta-lactamase/transpeptidase-like"/>
    <property type="match status" value="1"/>
</dbReference>
<evidence type="ECO:0000313" key="4">
    <source>
        <dbReference type="EMBL" id="KAF2101798.1"/>
    </source>
</evidence>
<evidence type="ECO:0000313" key="5">
    <source>
        <dbReference type="Proteomes" id="UP000799772"/>
    </source>
</evidence>
<dbReference type="InterPro" id="IPR001466">
    <property type="entry name" value="Beta-lactam-related"/>
</dbReference>
<dbReference type="Gene3D" id="3.40.710.10">
    <property type="entry name" value="DD-peptidase/beta-lactamase superfamily"/>
    <property type="match status" value="1"/>
</dbReference>
<name>A0A9P4IM47_9PEZI</name>
<dbReference type="AlphaFoldDB" id="A0A9P4IM47"/>
<dbReference type="EMBL" id="ML978123">
    <property type="protein sequence ID" value="KAF2101798.1"/>
    <property type="molecule type" value="Genomic_DNA"/>
</dbReference>
<organism evidence="4 5">
    <name type="scientific">Rhizodiscina lignyota</name>
    <dbReference type="NCBI Taxonomy" id="1504668"/>
    <lineage>
        <taxon>Eukaryota</taxon>
        <taxon>Fungi</taxon>
        <taxon>Dikarya</taxon>
        <taxon>Ascomycota</taxon>
        <taxon>Pezizomycotina</taxon>
        <taxon>Dothideomycetes</taxon>
        <taxon>Pleosporomycetidae</taxon>
        <taxon>Aulographales</taxon>
        <taxon>Rhizodiscinaceae</taxon>
        <taxon>Rhizodiscina</taxon>
    </lineage>
</organism>
<comment type="caution">
    <text evidence="4">The sequence shown here is derived from an EMBL/GenBank/DDBJ whole genome shotgun (WGS) entry which is preliminary data.</text>
</comment>
<dbReference type="InterPro" id="IPR050491">
    <property type="entry name" value="AmpC-like"/>
</dbReference>
<dbReference type="InterPro" id="IPR012338">
    <property type="entry name" value="Beta-lactam/transpept-like"/>
</dbReference>
<dbReference type="Proteomes" id="UP000799772">
    <property type="component" value="Unassembled WGS sequence"/>
</dbReference>
<proteinExistence type="inferred from homology"/>
<feature type="region of interest" description="Disordered" evidence="2">
    <location>
        <begin position="447"/>
        <end position="471"/>
    </location>
</feature>
<protein>
    <submittedName>
        <fullName evidence="4">Beta-lactamase/transpeptidase-like protein</fullName>
    </submittedName>
</protein>
<dbReference type="OrthoDB" id="552049at2759"/>
<keyword evidence="5" id="KW-1185">Reference proteome</keyword>
<dbReference type="PANTHER" id="PTHR46825">
    <property type="entry name" value="D-ALANYL-D-ALANINE-CARBOXYPEPTIDASE/ENDOPEPTIDASE AMPH"/>
    <property type="match status" value="1"/>
</dbReference>